<comment type="caution">
    <text evidence="2">The sequence shown here is derived from an EMBL/GenBank/DDBJ whole genome shotgun (WGS) entry which is preliminary data.</text>
</comment>
<sequence length="348" mass="37266">MAVTESAPAVPGLNIPNSELSAATGLVESPGTPSSPNAWARFEFETGCGNEGTKVLVVEWNPTVSEAGIISSHQAPQDLHDWEVSWEGKTPRERNQVREIEGKSTFRILILIEDGIQVPSVVTISQPSSGRRLVARPMPAIFTPALGADVTKAAGRRGVLHTQWAEKRMKQLQKEYDQEVLINGEGVGAVMAYDDLTWVAHHFGLQHPYPAGRPTQPDAPPTPQSPRSPIGGKLGEKLRGLKLATSPSELVNTGGKLNSAQIKELQNQHYFTPANSGTTVPSLSALSTAVLPRSSASGVASLDAMVEGVQKPPARPPLESSATEDELFALPMSPRSPEMKKSPFSLIK</sequence>
<name>A0ABR2UV44_9PEZI</name>
<proteinExistence type="predicted"/>
<dbReference type="EMBL" id="JARVKF010000374">
    <property type="protein sequence ID" value="KAK9418553.1"/>
    <property type="molecule type" value="Genomic_DNA"/>
</dbReference>
<evidence type="ECO:0000313" key="2">
    <source>
        <dbReference type="EMBL" id="KAK9418553.1"/>
    </source>
</evidence>
<dbReference type="Proteomes" id="UP001408356">
    <property type="component" value="Unassembled WGS sequence"/>
</dbReference>
<protein>
    <submittedName>
        <fullName evidence="2">Uncharacterized protein</fullName>
    </submittedName>
</protein>
<feature type="region of interest" description="Disordered" evidence="1">
    <location>
        <begin position="310"/>
        <end position="348"/>
    </location>
</feature>
<evidence type="ECO:0000313" key="3">
    <source>
        <dbReference type="Proteomes" id="UP001408356"/>
    </source>
</evidence>
<keyword evidence="3" id="KW-1185">Reference proteome</keyword>
<organism evidence="2 3">
    <name type="scientific">Seiridium unicorne</name>
    <dbReference type="NCBI Taxonomy" id="138068"/>
    <lineage>
        <taxon>Eukaryota</taxon>
        <taxon>Fungi</taxon>
        <taxon>Dikarya</taxon>
        <taxon>Ascomycota</taxon>
        <taxon>Pezizomycotina</taxon>
        <taxon>Sordariomycetes</taxon>
        <taxon>Xylariomycetidae</taxon>
        <taxon>Amphisphaeriales</taxon>
        <taxon>Sporocadaceae</taxon>
        <taxon>Seiridium</taxon>
    </lineage>
</organism>
<gene>
    <name evidence="2" type="ORF">SUNI508_08041</name>
</gene>
<feature type="compositionally biased region" description="Pro residues" evidence="1">
    <location>
        <begin position="217"/>
        <end position="226"/>
    </location>
</feature>
<feature type="region of interest" description="Disordered" evidence="1">
    <location>
        <begin position="209"/>
        <end position="234"/>
    </location>
</feature>
<reference evidence="2 3" key="1">
    <citation type="journal article" date="2024" name="J. Plant Pathol.">
        <title>Sequence and assembly of the genome of Seiridium unicorne, isolate CBS 538.82, causal agent of cypress canker disease.</title>
        <authorList>
            <person name="Scali E."/>
            <person name="Rocca G.D."/>
            <person name="Danti R."/>
            <person name="Garbelotto M."/>
            <person name="Barberini S."/>
            <person name="Baroncelli R."/>
            <person name="Emiliani G."/>
        </authorList>
    </citation>
    <scope>NUCLEOTIDE SEQUENCE [LARGE SCALE GENOMIC DNA]</scope>
    <source>
        <strain evidence="2 3">BM-138-508</strain>
    </source>
</reference>
<evidence type="ECO:0000256" key="1">
    <source>
        <dbReference type="SAM" id="MobiDB-lite"/>
    </source>
</evidence>
<accession>A0ABR2UV44</accession>